<evidence type="ECO:0000256" key="10">
    <source>
        <dbReference type="ARBA" id="ARBA00023242"/>
    </source>
</evidence>
<feature type="region of interest" description="Disordered" evidence="12">
    <location>
        <begin position="325"/>
        <end position="376"/>
    </location>
</feature>
<proteinExistence type="predicted"/>
<evidence type="ECO:0000259" key="13">
    <source>
        <dbReference type="PROSITE" id="PS50003"/>
    </source>
</evidence>
<dbReference type="PANTHER" id="PTHR14336:SF5">
    <property type="entry name" value="PLECKSTRIN HOMOLOGY DOMAIN-CONTAINING FAMILY A MEMBER 2"/>
    <property type="match status" value="1"/>
</dbReference>
<comment type="function">
    <text evidence="11">Binds specifically to phosphatidylinositol 3,4-diphosphate (PtdIns3,4P2), but not to other phosphoinositides. May recruit other proteins to the plasma membrane.</text>
</comment>
<dbReference type="AlphaFoldDB" id="A0A2Y9RGU5"/>
<dbReference type="PROSITE" id="PS50003">
    <property type="entry name" value="PH_DOMAIN"/>
    <property type="match status" value="2"/>
</dbReference>
<dbReference type="InterPro" id="IPR051707">
    <property type="entry name" value="PI-Interact_SigTrans_Reg"/>
</dbReference>
<dbReference type="GO" id="GO:0005886">
    <property type="term" value="C:plasma membrane"/>
    <property type="evidence" value="ECO:0007669"/>
    <property type="project" value="UniProtKB-SubCell"/>
</dbReference>
<feature type="domain" description="PH" evidence="13">
    <location>
        <begin position="7"/>
        <end position="113"/>
    </location>
</feature>
<evidence type="ECO:0000256" key="7">
    <source>
        <dbReference type="ARBA" id="ARBA00022737"/>
    </source>
</evidence>
<evidence type="ECO:0000256" key="3">
    <source>
        <dbReference type="ARBA" id="ARBA00004496"/>
    </source>
</evidence>
<dbReference type="Proteomes" id="UP000248480">
    <property type="component" value="Unplaced"/>
</dbReference>
<evidence type="ECO:0000313" key="14">
    <source>
        <dbReference type="Proteomes" id="UP000248480"/>
    </source>
</evidence>
<dbReference type="GO" id="GO:0008289">
    <property type="term" value="F:lipid binding"/>
    <property type="evidence" value="ECO:0007669"/>
    <property type="project" value="UniProtKB-KW"/>
</dbReference>
<comment type="subcellular location">
    <subcellularLocation>
        <location evidence="2">Cell membrane</location>
        <topology evidence="2">Peripheral membrane protein</topology>
    </subcellularLocation>
    <subcellularLocation>
        <location evidence="3">Cytoplasm</location>
    </subcellularLocation>
    <subcellularLocation>
        <location evidence="1">Nucleus</location>
    </subcellularLocation>
</comment>
<keyword evidence="10" id="KW-0539">Nucleus</keyword>
<dbReference type="GeneID" id="101343200"/>
<accession>A0A2Y9RGU5</accession>
<dbReference type="InterPro" id="IPR011993">
    <property type="entry name" value="PH-like_dom_sf"/>
</dbReference>
<dbReference type="InterPro" id="IPR001849">
    <property type="entry name" value="PH_domain"/>
</dbReference>
<dbReference type="FunFam" id="2.30.29.30:FF:000042">
    <property type="entry name" value="pleckstrin homology domain-containing family A member 1 isoform X2"/>
    <property type="match status" value="1"/>
</dbReference>
<keyword evidence="8" id="KW-0446">Lipid-binding</keyword>
<gene>
    <name evidence="15" type="primary">PLEKHA2</name>
</gene>
<dbReference type="CDD" id="cd13271">
    <property type="entry name" value="PH2_TAPP1_2"/>
    <property type="match status" value="1"/>
</dbReference>
<protein>
    <submittedName>
        <fullName evidence="15">Pleckstrin homology domain-containing family A member 2 isoform X2</fullName>
    </submittedName>
</protein>
<dbReference type="SUPFAM" id="SSF50729">
    <property type="entry name" value="PH domain-like"/>
    <property type="match status" value="2"/>
</dbReference>
<feature type="compositionally biased region" description="Basic and acidic residues" evidence="12">
    <location>
        <begin position="351"/>
        <end position="361"/>
    </location>
</feature>
<keyword evidence="9" id="KW-0472">Membrane</keyword>
<sequence>MPYVDRQNRICGFLDIEENENSGKFLRRYFILDTQANCLLWYMDNPQNLAVGAGAVGSLQLTYISKVSVATPKQKPKTPFCFVINALSQRYFLQANDQKDLKDWVEALNQASKITVPKGGSLPLATEVIKSPAVPPALEKKTQVAYKTEIIGGVVVHTPINQRKSWKRRFFALDDFTLCYFKCEQDREPLRTIFLKDVLKTHECLVKSGDLLMRDNLFEIVTSSRTFYIQADSPEDMHSWIKEIGAAVQALKCHPREMSFSRSISLTRPGSSSLSGVPNSILYRGRPPAEEKKTLCKAPSAASSWQPWTPVPQAREKMLPAEETPEDSLIMPRLGESKTAGVLPSSRIRHRSEPQHPKEKPFMFNLDDENIRTSDV</sequence>
<evidence type="ECO:0000256" key="8">
    <source>
        <dbReference type="ARBA" id="ARBA00023121"/>
    </source>
</evidence>
<dbReference type="SMART" id="SM00233">
    <property type="entry name" value="PH"/>
    <property type="match status" value="2"/>
</dbReference>
<dbReference type="Pfam" id="PF00169">
    <property type="entry name" value="PH"/>
    <property type="match status" value="2"/>
</dbReference>
<feature type="domain" description="PH" evidence="13">
    <location>
        <begin position="148"/>
        <end position="249"/>
    </location>
</feature>
<dbReference type="GO" id="GO:0005634">
    <property type="term" value="C:nucleus"/>
    <property type="evidence" value="ECO:0007669"/>
    <property type="project" value="UniProtKB-SubCell"/>
</dbReference>
<keyword evidence="14" id="KW-1185">Reference proteome</keyword>
<evidence type="ECO:0000256" key="1">
    <source>
        <dbReference type="ARBA" id="ARBA00004123"/>
    </source>
</evidence>
<dbReference type="PANTHER" id="PTHR14336">
    <property type="entry name" value="TANDEM PH DOMAIN CONTAINING PROTEIN"/>
    <property type="match status" value="1"/>
</dbReference>
<evidence type="ECO:0000256" key="12">
    <source>
        <dbReference type="SAM" id="MobiDB-lite"/>
    </source>
</evidence>
<name>A0A2Y9RGU5_TRIMA</name>
<evidence type="ECO:0000256" key="5">
    <source>
        <dbReference type="ARBA" id="ARBA00022490"/>
    </source>
</evidence>
<evidence type="ECO:0000256" key="9">
    <source>
        <dbReference type="ARBA" id="ARBA00023136"/>
    </source>
</evidence>
<reference evidence="15" key="1">
    <citation type="submission" date="2025-08" db="UniProtKB">
        <authorList>
            <consortium name="RefSeq"/>
        </authorList>
    </citation>
    <scope>IDENTIFICATION</scope>
</reference>
<keyword evidence="5" id="KW-0963">Cytoplasm</keyword>
<keyword evidence="7" id="KW-0677">Repeat</keyword>
<dbReference type="CDD" id="cd13270">
    <property type="entry name" value="PH1_TAPP1_2"/>
    <property type="match status" value="1"/>
</dbReference>
<dbReference type="CTD" id="59339"/>
<dbReference type="GO" id="GO:0005737">
    <property type="term" value="C:cytoplasm"/>
    <property type="evidence" value="ECO:0007669"/>
    <property type="project" value="UniProtKB-SubCell"/>
</dbReference>
<dbReference type="RefSeq" id="XP_023593632.1">
    <property type="nucleotide sequence ID" value="XM_023737864.1"/>
</dbReference>
<dbReference type="Gene3D" id="2.30.29.30">
    <property type="entry name" value="Pleckstrin-homology domain (PH domain)/Phosphotyrosine-binding domain (PTB)"/>
    <property type="match status" value="2"/>
</dbReference>
<keyword evidence="6" id="KW-0597">Phosphoprotein</keyword>
<evidence type="ECO:0000313" key="15">
    <source>
        <dbReference type="RefSeq" id="XP_023593632.1"/>
    </source>
</evidence>
<evidence type="ECO:0000256" key="2">
    <source>
        <dbReference type="ARBA" id="ARBA00004202"/>
    </source>
</evidence>
<organism evidence="14 15">
    <name type="scientific">Trichechus manatus latirostris</name>
    <name type="common">Florida manatee</name>
    <dbReference type="NCBI Taxonomy" id="127582"/>
    <lineage>
        <taxon>Eukaryota</taxon>
        <taxon>Metazoa</taxon>
        <taxon>Chordata</taxon>
        <taxon>Craniata</taxon>
        <taxon>Vertebrata</taxon>
        <taxon>Euteleostomi</taxon>
        <taxon>Mammalia</taxon>
        <taxon>Eutheria</taxon>
        <taxon>Afrotheria</taxon>
        <taxon>Sirenia</taxon>
        <taxon>Trichechidae</taxon>
        <taxon>Trichechus</taxon>
    </lineage>
</organism>
<evidence type="ECO:0000256" key="11">
    <source>
        <dbReference type="ARBA" id="ARBA00059661"/>
    </source>
</evidence>
<evidence type="ECO:0000256" key="6">
    <source>
        <dbReference type="ARBA" id="ARBA00022553"/>
    </source>
</evidence>
<evidence type="ECO:0000256" key="4">
    <source>
        <dbReference type="ARBA" id="ARBA00022475"/>
    </source>
</evidence>
<dbReference type="FunFam" id="2.30.29.30:FF:000049">
    <property type="entry name" value="pleckstrin homology domain-containing family A member 1 isoform X1"/>
    <property type="match status" value="1"/>
</dbReference>
<keyword evidence="4" id="KW-1003">Cell membrane</keyword>